<name>A0A9P3H2L7_9FUNG</name>
<organism evidence="2 3">
    <name type="scientific">Entomortierella parvispora</name>
    <dbReference type="NCBI Taxonomy" id="205924"/>
    <lineage>
        <taxon>Eukaryota</taxon>
        <taxon>Fungi</taxon>
        <taxon>Fungi incertae sedis</taxon>
        <taxon>Mucoromycota</taxon>
        <taxon>Mortierellomycotina</taxon>
        <taxon>Mortierellomycetes</taxon>
        <taxon>Mortierellales</taxon>
        <taxon>Mortierellaceae</taxon>
        <taxon>Entomortierella</taxon>
    </lineage>
</organism>
<dbReference type="Proteomes" id="UP000827284">
    <property type="component" value="Unassembled WGS sequence"/>
</dbReference>
<feature type="compositionally biased region" description="Polar residues" evidence="1">
    <location>
        <begin position="48"/>
        <end position="58"/>
    </location>
</feature>
<feature type="compositionally biased region" description="Low complexity" evidence="1">
    <location>
        <begin position="362"/>
        <end position="384"/>
    </location>
</feature>
<feature type="region of interest" description="Disordered" evidence="1">
    <location>
        <begin position="317"/>
        <end position="409"/>
    </location>
</feature>
<protein>
    <submittedName>
        <fullName evidence="2">Uncharacterized protein</fullName>
    </submittedName>
</protein>
<gene>
    <name evidence="2" type="ORF">EMPS_01230</name>
</gene>
<evidence type="ECO:0000313" key="3">
    <source>
        <dbReference type="Proteomes" id="UP000827284"/>
    </source>
</evidence>
<dbReference type="AlphaFoldDB" id="A0A9P3H2L7"/>
<feature type="region of interest" description="Disordered" evidence="1">
    <location>
        <begin position="1"/>
        <end position="58"/>
    </location>
</feature>
<sequence>MATSSILTPPLSPKLHADHTMSAGSSPSASVSGTSTPASTAVSSSPTNDTHMNSSSNNNHPLSRILVLYHKATSTFLLRQLAAAYSTSLEALELLSKTNQDYGLDYSDDVSTRRSFFVLKQKLWVLNATIFGAMLTDQALAAKDGKSSGAGGIGSLMRKAWSGGAGKDSPEKLVRDLWKRLVDDYGGVEGDVDGQVMVPIALLCINQKLYTLARQITEAYLATIPEGMLIHLETAAGALTRAESGNKDPLMINYERLVELYVVHVLAKLGEWVPARDFLEYNTVLSDGSKKSYGKILERLHQKSLRPKKTVVKKAAVTTTAPVSAPSSTASTLVSSPTLPSTPVATSAGTTHSLDSKNGQVSNSSSLSPSKIAASASSQLTSSSVVGERKGRTKKRSGGEGSSGSSGQVASAKAGAATVSATTAQGRLWILLQHYAELIRNASANMGPNQLMVIVGLVVLLGALARNRARASAVLRTVKDKLMQTVKMGTTVTSI</sequence>
<comment type="caution">
    <text evidence="2">The sequence shown here is derived from an EMBL/GenBank/DDBJ whole genome shotgun (WGS) entry which is preliminary data.</text>
</comment>
<dbReference type="OrthoDB" id="3981028at2759"/>
<feature type="compositionally biased region" description="Low complexity" evidence="1">
    <location>
        <begin position="22"/>
        <end position="47"/>
    </location>
</feature>
<evidence type="ECO:0000313" key="2">
    <source>
        <dbReference type="EMBL" id="GJJ68884.1"/>
    </source>
</evidence>
<feature type="compositionally biased region" description="Low complexity" evidence="1">
    <location>
        <begin position="317"/>
        <end position="348"/>
    </location>
</feature>
<proteinExistence type="predicted"/>
<evidence type="ECO:0000256" key="1">
    <source>
        <dbReference type="SAM" id="MobiDB-lite"/>
    </source>
</evidence>
<reference evidence="2" key="1">
    <citation type="submission" date="2021-11" db="EMBL/GenBank/DDBJ databases">
        <authorList>
            <person name="Herlambang A."/>
            <person name="Guo Y."/>
            <person name="Takashima Y."/>
            <person name="Nishizawa T."/>
        </authorList>
    </citation>
    <scope>NUCLEOTIDE SEQUENCE</scope>
    <source>
        <strain evidence="2">E1425</strain>
    </source>
</reference>
<accession>A0A9P3H2L7</accession>
<keyword evidence="3" id="KW-1185">Reference proteome</keyword>
<feature type="compositionally biased region" description="Polar residues" evidence="1">
    <location>
        <begin position="349"/>
        <end position="361"/>
    </location>
</feature>
<reference evidence="2" key="2">
    <citation type="journal article" date="2022" name="Microbiol. Resour. Announc.">
        <title>Whole-Genome Sequence of Entomortierella parvispora E1425, a Mucoromycotan Fungus Associated with Burkholderiaceae-Related Endosymbiotic Bacteria.</title>
        <authorList>
            <person name="Herlambang A."/>
            <person name="Guo Y."/>
            <person name="Takashima Y."/>
            <person name="Narisawa K."/>
            <person name="Ohta H."/>
            <person name="Nishizawa T."/>
        </authorList>
    </citation>
    <scope>NUCLEOTIDE SEQUENCE</scope>
    <source>
        <strain evidence="2">E1425</strain>
    </source>
</reference>
<dbReference type="EMBL" id="BQFW01000002">
    <property type="protein sequence ID" value="GJJ68884.1"/>
    <property type="molecule type" value="Genomic_DNA"/>
</dbReference>